<evidence type="ECO:0000256" key="1">
    <source>
        <dbReference type="ARBA" id="ARBA00004417"/>
    </source>
</evidence>
<organism evidence="7 10">
    <name type="scientific">Photobacterium iliopiscarium</name>
    <dbReference type="NCBI Taxonomy" id="56192"/>
    <lineage>
        <taxon>Bacteria</taxon>
        <taxon>Pseudomonadati</taxon>
        <taxon>Pseudomonadota</taxon>
        <taxon>Gammaproteobacteria</taxon>
        <taxon>Vibrionales</taxon>
        <taxon>Vibrionaceae</taxon>
        <taxon>Photobacterium</taxon>
    </lineage>
</organism>
<proteinExistence type="inferred from homology"/>
<dbReference type="PIRSF" id="PIRSF039085">
    <property type="entry name" value="ABC_ATPase_HisP"/>
    <property type="match status" value="1"/>
</dbReference>
<keyword evidence="5 7" id="KW-0067">ATP-binding</keyword>
<dbReference type="GO" id="GO:0016887">
    <property type="term" value="F:ATP hydrolysis activity"/>
    <property type="evidence" value="ECO:0007669"/>
    <property type="project" value="InterPro"/>
</dbReference>
<sequence>MITINKLTKRFGEHTIFSDIDLTINKGEIVAIIGPSGTGKSTFLRCINYLESANSGSISINDATVDCLQPKKNDILALRRQTGFVFQNYALFNHLTAQQNISEGLRIVKGFDKQQAQQRALDILTDIGLADKANNYPAALSGGQQQRIGIGRAMALEAELLLLDEPTSALDPLWVNEVLNLIKKLAKKQQTMLIVTHELQFAREVADRVIFMADGQFVEQGPPEQIFNHPNDPRLKAFLTQIGIQ</sequence>
<evidence type="ECO:0000256" key="5">
    <source>
        <dbReference type="ARBA" id="ARBA00022840"/>
    </source>
</evidence>
<dbReference type="SMART" id="SM00382">
    <property type="entry name" value="AAA"/>
    <property type="match status" value="1"/>
</dbReference>
<dbReference type="PROSITE" id="PS50893">
    <property type="entry name" value="ABC_TRANSPORTER_2"/>
    <property type="match status" value="1"/>
</dbReference>
<dbReference type="Gene3D" id="3.40.50.300">
    <property type="entry name" value="P-loop containing nucleotide triphosphate hydrolases"/>
    <property type="match status" value="1"/>
</dbReference>
<comment type="similarity">
    <text evidence="2">Belongs to the ABC transporter superfamily.</text>
</comment>
<reference evidence="7 10" key="1">
    <citation type="submission" date="2018-01" db="EMBL/GenBank/DDBJ databases">
        <title>Whole genome sequencing of Histamine producing bacteria.</title>
        <authorList>
            <person name="Butler K."/>
        </authorList>
    </citation>
    <scope>NUCLEOTIDE SEQUENCE [LARGE SCALE GENOMIC DNA]</scope>
    <source>
        <strain evidence="8 9">ATCC 51761</strain>
        <strain evidence="7 10">NCIMB 13481</strain>
    </source>
</reference>
<dbReference type="InterPro" id="IPR003439">
    <property type="entry name" value="ABC_transporter-like_ATP-bd"/>
</dbReference>
<accession>A0A0D8PTU4</accession>
<feature type="domain" description="ABC transporter" evidence="6">
    <location>
        <begin position="2"/>
        <end position="239"/>
    </location>
</feature>
<dbReference type="EMBL" id="PYOP01000020">
    <property type="protein sequence ID" value="PSW94643.1"/>
    <property type="molecule type" value="Genomic_DNA"/>
</dbReference>
<gene>
    <name evidence="7" type="ORF">C9I88_14900</name>
    <name evidence="8" type="ORF">C9J52_12635</name>
</gene>
<dbReference type="PANTHER" id="PTHR43166">
    <property type="entry name" value="AMINO ACID IMPORT ATP-BINDING PROTEIN"/>
    <property type="match status" value="1"/>
</dbReference>
<evidence type="ECO:0000313" key="7">
    <source>
        <dbReference type="EMBL" id="PSV94333.1"/>
    </source>
</evidence>
<dbReference type="OrthoDB" id="9802264at2"/>
<evidence type="ECO:0000256" key="4">
    <source>
        <dbReference type="ARBA" id="ARBA00022741"/>
    </source>
</evidence>
<dbReference type="AlphaFoldDB" id="A0A0D8PTU4"/>
<comment type="subcellular location">
    <subcellularLocation>
        <location evidence="1">Cell inner membrane</location>
        <topology evidence="1">Peripheral membrane protein</topology>
    </subcellularLocation>
</comment>
<keyword evidence="3" id="KW-0813">Transport</keyword>
<evidence type="ECO:0000259" key="6">
    <source>
        <dbReference type="PROSITE" id="PS50893"/>
    </source>
</evidence>
<dbReference type="SUPFAM" id="SSF52540">
    <property type="entry name" value="P-loop containing nucleoside triphosphate hydrolases"/>
    <property type="match status" value="1"/>
</dbReference>
<dbReference type="InterPro" id="IPR003593">
    <property type="entry name" value="AAA+_ATPase"/>
</dbReference>
<dbReference type="InterPro" id="IPR027417">
    <property type="entry name" value="P-loop_NTPase"/>
</dbReference>
<dbReference type="PROSITE" id="PS00211">
    <property type="entry name" value="ABC_TRANSPORTER_1"/>
    <property type="match status" value="1"/>
</dbReference>
<dbReference type="Proteomes" id="UP000241190">
    <property type="component" value="Unassembled WGS sequence"/>
</dbReference>
<keyword evidence="9" id="KW-1185">Reference proteome</keyword>
<dbReference type="GO" id="GO:0005886">
    <property type="term" value="C:plasma membrane"/>
    <property type="evidence" value="ECO:0007669"/>
    <property type="project" value="UniProtKB-SubCell"/>
</dbReference>
<dbReference type="RefSeq" id="WP_045037225.1">
    <property type="nucleotide sequence ID" value="NZ_CAMQYU010000007.1"/>
</dbReference>
<dbReference type="EMBL" id="PYLW01000018">
    <property type="protein sequence ID" value="PSV94333.1"/>
    <property type="molecule type" value="Genomic_DNA"/>
</dbReference>
<dbReference type="InterPro" id="IPR030679">
    <property type="entry name" value="ABC_ATPase_HisP-typ"/>
</dbReference>
<evidence type="ECO:0000313" key="9">
    <source>
        <dbReference type="Proteomes" id="UP000241190"/>
    </source>
</evidence>
<dbReference type="STRING" id="56192.UB38_13205"/>
<keyword evidence="4" id="KW-0547">Nucleotide-binding</keyword>
<dbReference type="Proteomes" id="UP000241954">
    <property type="component" value="Unassembled WGS sequence"/>
</dbReference>
<dbReference type="PANTHER" id="PTHR43166:SF15">
    <property type="entry name" value="HISTIDINE TRANSPORT ATP-BINDING PROTEIN HISP"/>
    <property type="match status" value="1"/>
</dbReference>
<comment type="caution">
    <text evidence="7">The sequence shown here is derived from an EMBL/GenBank/DDBJ whole genome shotgun (WGS) entry which is preliminary data.</text>
</comment>
<dbReference type="GeneID" id="93550056"/>
<name>A0A0D8PTU4_9GAMM</name>
<evidence type="ECO:0000256" key="2">
    <source>
        <dbReference type="ARBA" id="ARBA00005417"/>
    </source>
</evidence>
<evidence type="ECO:0000313" key="8">
    <source>
        <dbReference type="EMBL" id="PSW94643.1"/>
    </source>
</evidence>
<evidence type="ECO:0000313" key="10">
    <source>
        <dbReference type="Proteomes" id="UP000241954"/>
    </source>
</evidence>
<dbReference type="InterPro" id="IPR050086">
    <property type="entry name" value="MetN_ABC_transporter-like"/>
</dbReference>
<protein>
    <submittedName>
        <fullName evidence="7">Amino acid ABC transporter ATP-binding protein</fullName>
    </submittedName>
</protein>
<evidence type="ECO:0000256" key="3">
    <source>
        <dbReference type="ARBA" id="ARBA00022448"/>
    </source>
</evidence>
<dbReference type="GO" id="GO:0005524">
    <property type="term" value="F:ATP binding"/>
    <property type="evidence" value="ECO:0007669"/>
    <property type="project" value="UniProtKB-KW"/>
</dbReference>
<dbReference type="InterPro" id="IPR017871">
    <property type="entry name" value="ABC_transporter-like_CS"/>
</dbReference>
<dbReference type="Pfam" id="PF00005">
    <property type="entry name" value="ABC_tran"/>
    <property type="match status" value="1"/>
</dbReference>
<dbReference type="GO" id="GO:0015424">
    <property type="term" value="F:ABC-type amino acid transporter activity"/>
    <property type="evidence" value="ECO:0007669"/>
    <property type="project" value="InterPro"/>
</dbReference>